<accession>A0A512HAN9</accession>
<evidence type="ECO:0000313" key="2">
    <source>
        <dbReference type="EMBL" id="GEO82521.1"/>
    </source>
</evidence>
<dbReference type="CDD" id="cd21133">
    <property type="entry name" value="EVE"/>
    <property type="match status" value="1"/>
</dbReference>
<evidence type="ECO:0000313" key="3">
    <source>
        <dbReference type="Proteomes" id="UP000321567"/>
    </source>
</evidence>
<dbReference type="InterPro" id="IPR015947">
    <property type="entry name" value="PUA-like_sf"/>
</dbReference>
<dbReference type="InterPro" id="IPR047197">
    <property type="entry name" value="THYN1-like_EVE"/>
</dbReference>
<reference evidence="2 3" key="1">
    <citation type="submission" date="2019-07" db="EMBL/GenBank/DDBJ databases">
        <title>Whole genome shotgun sequence of Rhodospirillum oryzae NBRC 107573.</title>
        <authorList>
            <person name="Hosoyama A."/>
            <person name="Uohara A."/>
            <person name="Ohji S."/>
            <person name="Ichikawa N."/>
        </authorList>
    </citation>
    <scope>NUCLEOTIDE SEQUENCE [LARGE SCALE GENOMIC DNA]</scope>
    <source>
        <strain evidence="2 3">NBRC 107573</strain>
    </source>
</reference>
<dbReference type="AlphaFoldDB" id="A0A512HAN9"/>
<dbReference type="InterPro" id="IPR052181">
    <property type="entry name" value="5hmC_binding"/>
</dbReference>
<dbReference type="Gene3D" id="3.10.590.10">
    <property type="entry name" value="ph1033 like domains"/>
    <property type="match status" value="1"/>
</dbReference>
<name>A0A512HAN9_9PROT</name>
<feature type="domain" description="EVE" evidence="1">
    <location>
        <begin position="2"/>
        <end position="131"/>
    </location>
</feature>
<dbReference type="Proteomes" id="UP000321567">
    <property type="component" value="Unassembled WGS sequence"/>
</dbReference>
<gene>
    <name evidence="2" type="ORF">ROR02_26520</name>
</gene>
<dbReference type="InterPro" id="IPR002740">
    <property type="entry name" value="EVE_domain"/>
</dbReference>
<proteinExistence type="predicted"/>
<organism evidence="2 3">
    <name type="scientific">Pararhodospirillum oryzae</name>
    <dbReference type="NCBI Taxonomy" id="478448"/>
    <lineage>
        <taxon>Bacteria</taxon>
        <taxon>Pseudomonadati</taxon>
        <taxon>Pseudomonadota</taxon>
        <taxon>Alphaproteobacteria</taxon>
        <taxon>Rhodospirillales</taxon>
        <taxon>Rhodospirillaceae</taxon>
        <taxon>Pararhodospirillum</taxon>
    </lineage>
</organism>
<protein>
    <submittedName>
        <fullName evidence="2">Ubiquinol-cytochrome c reductase</fullName>
    </submittedName>
</protein>
<dbReference type="PANTHER" id="PTHR14087">
    <property type="entry name" value="THYMOCYTE NUCLEAR PROTEIN 1"/>
    <property type="match status" value="1"/>
</dbReference>
<dbReference type="PANTHER" id="PTHR14087:SF8">
    <property type="entry name" value="OS03G0676100 PROTEIN"/>
    <property type="match status" value="1"/>
</dbReference>
<comment type="caution">
    <text evidence="2">The sequence shown here is derived from an EMBL/GenBank/DDBJ whole genome shotgun (WGS) entry which is preliminary data.</text>
</comment>
<dbReference type="RefSeq" id="WP_147164548.1">
    <property type="nucleotide sequence ID" value="NZ_BJZO01000085.1"/>
</dbReference>
<dbReference type="EMBL" id="BJZO01000085">
    <property type="protein sequence ID" value="GEO82521.1"/>
    <property type="molecule type" value="Genomic_DNA"/>
</dbReference>
<dbReference type="SUPFAM" id="SSF88697">
    <property type="entry name" value="PUA domain-like"/>
    <property type="match status" value="1"/>
</dbReference>
<keyword evidence="3" id="KW-1185">Reference proteome</keyword>
<sequence>MAYWLLKSEPGTWSWADQVARGTEPWDGVRNAQAQANLRAMAVGDLAFFYHSVSEKRIRGVVEIVGAFRPDPTDATGRHGLVDVKALYPLPTPVSLATIKADPRLAHLALVRQARLSVQPVDAEAWALILSLGGA</sequence>
<evidence type="ECO:0000259" key="1">
    <source>
        <dbReference type="Pfam" id="PF01878"/>
    </source>
</evidence>
<dbReference type="Pfam" id="PF01878">
    <property type="entry name" value="EVE"/>
    <property type="match status" value="1"/>
</dbReference>
<dbReference type="OrthoDB" id="9791347at2"/>